<dbReference type="PANTHER" id="PTHR40734:SF1">
    <property type="entry name" value="DNA-BINDING PROTEIN"/>
    <property type="match status" value="1"/>
</dbReference>
<reference evidence="2 3" key="1">
    <citation type="submission" date="2016-04" db="EMBL/GenBank/DDBJ databases">
        <title>Genome sequence of Methanobrevibacter filiformis DSM 11501.</title>
        <authorList>
            <person name="Poehlein A."/>
            <person name="Seedorf H."/>
            <person name="Daniel R."/>
        </authorList>
    </citation>
    <scope>NUCLEOTIDE SEQUENCE [LARGE SCALE GENOMIC DNA]</scope>
    <source>
        <strain evidence="2 3">DSM 11501</strain>
    </source>
</reference>
<dbReference type="Proteomes" id="UP000077066">
    <property type="component" value="Unassembled WGS sequence"/>
</dbReference>
<dbReference type="SUPFAM" id="SSF160975">
    <property type="entry name" value="AF1531-like"/>
    <property type="match status" value="1"/>
</dbReference>
<dbReference type="PATRIC" id="fig|55758.3.peg.178"/>
<dbReference type="EMBL" id="LWMT01000018">
    <property type="protein sequence ID" value="KZX17448.1"/>
    <property type="molecule type" value="Genomic_DNA"/>
</dbReference>
<dbReference type="PANTHER" id="PTHR40734">
    <property type="entry name" value="TRNA-SPECIFIC ADENOSINE DEAMINASE-RELATED"/>
    <property type="match status" value="1"/>
</dbReference>
<proteinExistence type="predicted"/>
<gene>
    <name evidence="2" type="ORF">MBFIL_01590</name>
</gene>
<feature type="region of interest" description="Disordered" evidence="1">
    <location>
        <begin position="194"/>
        <end position="233"/>
    </location>
</feature>
<dbReference type="InterPro" id="IPR007003">
    <property type="entry name" value="DUF655"/>
</dbReference>
<protein>
    <submittedName>
        <fullName evidence="2">Uncharacterized protein</fullName>
    </submittedName>
</protein>
<evidence type="ECO:0000313" key="3">
    <source>
        <dbReference type="Proteomes" id="UP000077066"/>
    </source>
</evidence>
<keyword evidence="3" id="KW-1185">Reference proteome</keyword>
<dbReference type="STRING" id="55758.MBFIL_01590"/>
<dbReference type="InterPro" id="IPR012340">
    <property type="entry name" value="NA-bd_OB-fold"/>
</dbReference>
<dbReference type="Gene3D" id="1.10.150.280">
    <property type="entry name" value="AF1531-like domain"/>
    <property type="match status" value="1"/>
</dbReference>
<feature type="compositionally biased region" description="Basic residues" evidence="1">
    <location>
        <begin position="222"/>
        <end position="233"/>
    </location>
</feature>
<accession>A0A166F9S6</accession>
<name>A0A166F9S6_9EURY</name>
<dbReference type="Gene3D" id="2.40.50.140">
    <property type="entry name" value="Nucleic acid-binding proteins"/>
    <property type="match status" value="1"/>
</dbReference>
<evidence type="ECO:0000256" key="1">
    <source>
        <dbReference type="SAM" id="MobiDB-lite"/>
    </source>
</evidence>
<evidence type="ECO:0000313" key="2">
    <source>
        <dbReference type="EMBL" id="KZX17448.1"/>
    </source>
</evidence>
<dbReference type="Pfam" id="PF04919">
    <property type="entry name" value="DUF655"/>
    <property type="match status" value="1"/>
</dbReference>
<sequence>MSCLLILIVCCDFMEDYAIILDYLPYGYIKEGMSTFKKKPVAQAIGTENFTLLELIPKEDVDLEIHETVYIGQGKRDKINRVKGKLDFENLTATSRIEVDYVVEEIIHDKEEKYVKFFNEAVPLNTRLHTLEFLPGVGNKHMWAIIKAREENPFESFEDMKKRVKLIGDPAILIAKKVKMELDTTKDKRGKNKYNLFTYIPRTNKRPNRDSPRKPNKGFNRGGKRKFKKKQHD</sequence>
<organism evidence="2 3">
    <name type="scientific">Methanobrevibacter filiformis</name>
    <dbReference type="NCBI Taxonomy" id="55758"/>
    <lineage>
        <taxon>Archaea</taxon>
        <taxon>Methanobacteriati</taxon>
        <taxon>Methanobacteriota</taxon>
        <taxon>Methanomada group</taxon>
        <taxon>Methanobacteria</taxon>
        <taxon>Methanobacteriales</taxon>
        <taxon>Methanobacteriaceae</taxon>
        <taxon>Methanobrevibacter</taxon>
    </lineage>
</organism>
<comment type="caution">
    <text evidence="2">The sequence shown here is derived from an EMBL/GenBank/DDBJ whole genome shotgun (WGS) entry which is preliminary data.</text>
</comment>
<dbReference type="AlphaFoldDB" id="A0A166F9S6"/>